<protein>
    <submittedName>
        <fullName evidence="1">Contig An13c0080, genomic contig</fullName>
    </submittedName>
</protein>
<evidence type="ECO:0000313" key="2">
    <source>
        <dbReference type="Proteomes" id="UP000006706"/>
    </source>
</evidence>
<dbReference type="HOGENOM" id="CLU_3417219_0_0_1"/>
<dbReference type="VEuPathDB" id="FungiDB:An13g02930"/>
<gene>
    <name evidence="1" type="ORF">An13g02930</name>
</gene>
<sequence>MGVLVVNLLHINGVRVIKIISNLKSS</sequence>
<keyword evidence="2" id="KW-1185">Reference proteome</keyword>
<name>A2R1Y9_ASPNC</name>
<organism evidence="1 2">
    <name type="scientific">Aspergillus niger (strain ATCC MYA-4892 / CBS 513.88 / FGSC A1513)</name>
    <dbReference type="NCBI Taxonomy" id="425011"/>
    <lineage>
        <taxon>Eukaryota</taxon>
        <taxon>Fungi</taxon>
        <taxon>Dikarya</taxon>
        <taxon>Ascomycota</taxon>
        <taxon>Pezizomycotina</taxon>
        <taxon>Eurotiomycetes</taxon>
        <taxon>Eurotiomycetidae</taxon>
        <taxon>Eurotiales</taxon>
        <taxon>Aspergillaceae</taxon>
        <taxon>Aspergillus</taxon>
        <taxon>Aspergillus subgen. Circumdati</taxon>
    </lineage>
</organism>
<dbReference type="Proteomes" id="UP000006706">
    <property type="component" value="Chromosome 2L"/>
</dbReference>
<dbReference type="AlphaFoldDB" id="A2R1Y9"/>
<evidence type="ECO:0000313" key="1">
    <source>
        <dbReference type="EMBL" id="CAK41689.1"/>
    </source>
</evidence>
<dbReference type="EMBL" id="AM270302">
    <property type="protein sequence ID" value="CAK41689.1"/>
    <property type="molecule type" value="Genomic_DNA"/>
</dbReference>
<accession>A2R1Y9</accession>
<proteinExistence type="predicted"/>
<reference evidence="1 2" key="1">
    <citation type="journal article" date="2007" name="Nat. Biotechnol.">
        <title>Genome sequencing and analysis of the versatile cell factory Aspergillus niger CBS 513.88.</title>
        <authorList>
            <person name="Pel H.J."/>
            <person name="de Winde J.H."/>
            <person name="Archer D.B."/>
            <person name="Dyer P.S."/>
            <person name="Hofmann G."/>
            <person name="Schaap P.J."/>
            <person name="Turner G."/>
            <person name="de Vries R.P."/>
            <person name="Albang R."/>
            <person name="Albermann K."/>
            <person name="Andersen M.R."/>
            <person name="Bendtsen J.D."/>
            <person name="Benen J.A."/>
            <person name="van den Berg M."/>
            <person name="Breestraat S."/>
            <person name="Caddick M.X."/>
            <person name="Contreras R."/>
            <person name="Cornell M."/>
            <person name="Coutinho P.M."/>
            <person name="Danchin E.G."/>
            <person name="Debets A.J."/>
            <person name="Dekker P."/>
            <person name="van Dijck P.W."/>
            <person name="van Dijk A."/>
            <person name="Dijkhuizen L."/>
            <person name="Driessen A.J."/>
            <person name="d'Enfert C."/>
            <person name="Geysens S."/>
            <person name="Goosen C."/>
            <person name="Groot G.S."/>
            <person name="de Groot P.W."/>
            <person name="Guillemette T."/>
            <person name="Henrissat B."/>
            <person name="Herweijer M."/>
            <person name="van den Hombergh J.P."/>
            <person name="van den Hondel C.A."/>
            <person name="van der Heijden R.T."/>
            <person name="van der Kaaij R.M."/>
            <person name="Klis F.M."/>
            <person name="Kools H.J."/>
            <person name="Kubicek C.P."/>
            <person name="van Kuyk P.A."/>
            <person name="Lauber J."/>
            <person name="Lu X."/>
            <person name="van der Maarel M.J."/>
            <person name="Meulenberg R."/>
            <person name="Menke H."/>
            <person name="Mortimer M.A."/>
            <person name="Nielsen J."/>
            <person name="Oliver S.G."/>
            <person name="Olsthoorn M."/>
            <person name="Pal K."/>
            <person name="van Peij N.N."/>
            <person name="Ram A.F."/>
            <person name="Rinas U."/>
            <person name="Roubos J.A."/>
            <person name="Sagt C.M."/>
            <person name="Schmoll M."/>
            <person name="Sun J."/>
            <person name="Ussery D."/>
            <person name="Varga J."/>
            <person name="Vervecken W."/>
            <person name="van de Vondervoort P.J."/>
            <person name="Wedler H."/>
            <person name="Wosten H.A."/>
            <person name="Zeng A.P."/>
            <person name="van Ooyen A.J."/>
            <person name="Visser J."/>
            <person name="Stam H."/>
        </authorList>
    </citation>
    <scope>NUCLEOTIDE SEQUENCE [LARGE SCALE GENOMIC DNA]</scope>
    <source>
        <strain evidence="2">CBS 513.88 / FGSC A1513 / ATCC MYA-4892</strain>
    </source>
</reference>